<gene>
    <name evidence="2" type="ORF">EDD27_6026</name>
</gene>
<evidence type="ECO:0000313" key="3">
    <source>
        <dbReference type="Proteomes" id="UP000284824"/>
    </source>
</evidence>
<dbReference type="AlphaFoldDB" id="A0A438MCT2"/>
<evidence type="ECO:0000256" key="1">
    <source>
        <dbReference type="SAM" id="MobiDB-lite"/>
    </source>
</evidence>
<name>A0A438MCT2_9ACTN</name>
<dbReference type="EMBL" id="SAUN01000001">
    <property type="protein sequence ID" value="RVX43345.1"/>
    <property type="molecule type" value="Genomic_DNA"/>
</dbReference>
<protein>
    <submittedName>
        <fullName evidence="2">Uncharacterized protein</fullName>
    </submittedName>
</protein>
<dbReference type="Proteomes" id="UP000284824">
    <property type="component" value="Unassembled WGS sequence"/>
</dbReference>
<comment type="caution">
    <text evidence="2">The sequence shown here is derived from an EMBL/GenBank/DDBJ whole genome shotgun (WGS) entry which is preliminary data.</text>
</comment>
<organism evidence="2 3">
    <name type="scientific">Nonomuraea polychroma</name>
    <dbReference type="NCBI Taxonomy" id="46176"/>
    <lineage>
        <taxon>Bacteria</taxon>
        <taxon>Bacillati</taxon>
        <taxon>Actinomycetota</taxon>
        <taxon>Actinomycetes</taxon>
        <taxon>Streptosporangiales</taxon>
        <taxon>Streptosporangiaceae</taxon>
        <taxon>Nonomuraea</taxon>
    </lineage>
</organism>
<sequence length="109" mass="11862">MQPTCSQSGMPKADCTDKPSLTPDSPRRVVENDQYAAFLRRAIRAYGRRIASGDVEALADVIALIDDLDDTIARAVTGLRAQGYSWADIARPLAITRQAAQQRWGGETA</sequence>
<feature type="region of interest" description="Disordered" evidence="1">
    <location>
        <begin position="1"/>
        <end position="27"/>
    </location>
</feature>
<accession>A0A438MCT2</accession>
<reference evidence="2 3" key="1">
    <citation type="submission" date="2019-01" db="EMBL/GenBank/DDBJ databases">
        <title>Sequencing the genomes of 1000 actinobacteria strains.</title>
        <authorList>
            <person name="Klenk H.-P."/>
        </authorList>
    </citation>
    <scope>NUCLEOTIDE SEQUENCE [LARGE SCALE GENOMIC DNA]</scope>
    <source>
        <strain evidence="2 3">DSM 43925</strain>
    </source>
</reference>
<evidence type="ECO:0000313" key="2">
    <source>
        <dbReference type="EMBL" id="RVX43345.1"/>
    </source>
</evidence>
<proteinExistence type="predicted"/>
<keyword evidence="3" id="KW-1185">Reference proteome</keyword>